<dbReference type="EMBL" id="JACSQK010000006">
    <property type="protein sequence ID" value="MBD7961518.1"/>
    <property type="molecule type" value="Genomic_DNA"/>
</dbReference>
<name>A0ABR8SDF7_9BURK</name>
<keyword evidence="3" id="KW-1185">Reference proteome</keyword>
<evidence type="ECO:0000313" key="3">
    <source>
        <dbReference type="Proteomes" id="UP000634919"/>
    </source>
</evidence>
<accession>A0ABR8SDF7</accession>
<keyword evidence="1" id="KW-1133">Transmembrane helix</keyword>
<evidence type="ECO:0000313" key="2">
    <source>
        <dbReference type="EMBL" id="MBD7961518.1"/>
    </source>
</evidence>
<keyword evidence="1" id="KW-0812">Transmembrane</keyword>
<sequence length="75" mass="8148">MGSNERFFWIAFSGGMFMSNVVGGLLPNALHHFWPDRFDRPKSSQCEKGAPAPKVPAALLREVPVPSAAQEVAHG</sequence>
<dbReference type="RefSeq" id="WP_191723916.1">
    <property type="nucleotide sequence ID" value="NZ_JACSQK010000006.1"/>
</dbReference>
<protein>
    <submittedName>
        <fullName evidence="2">Uncharacterized protein</fullName>
    </submittedName>
</protein>
<comment type="caution">
    <text evidence="2">The sequence shown here is derived from an EMBL/GenBank/DDBJ whole genome shotgun (WGS) entry which is preliminary data.</text>
</comment>
<evidence type="ECO:0000256" key="1">
    <source>
        <dbReference type="SAM" id="Phobius"/>
    </source>
</evidence>
<proteinExistence type="predicted"/>
<keyword evidence="1" id="KW-0472">Membrane</keyword>
<reference evidence="2 3" key="1">
    <citation type="submission" date="2020-08" db="EMBL/GenBank/DDBJ databases">
        <title>A Genomic Blueprint of the Chicken Gut Microbiome.</title>
        <authorList>
            <person name="Gilroy R."/>
            <person name="Ravi A."/>
            <person name="Getino M."/>
            <person name="Pursley I."/>
            <person name="Horton D.L."/>
            <person name="Alikhan N.-F."/>
            <person name="Baker D."/>
            <person name="Gharbi K."/>
            <person name="Hall N."/>
            <person name="Watson M."/>
            <person name="Adriaenssens E.M."/>
            <person name="Foster-Nyarko E."/>
            <person name="Jarju S."/>
            <person name="Secka A."/>
            <person name="Antonio M."/>
            <person name="Oren A."/>
            <person name="Chaudhuri R."/>
            <person name="La Ragione R.M."/>
            <person name="Hildebrand F."/>
            <person name="Pallen M.J."/>
        </authorList>
    </citation>
    <scope>NUCLEOTIDE SEQUENCE [LARGE SCALE GENOMIC DNA]</scope>
    <source>
        <strain evidence="2 3">Sa2CVA6</strain>
    </source>
</reference>
<feature type="transmembrane region" description="Helical" evidence="1">
    <location>
        <begin position="6"/>
        <end position="30"/>
    </location>
</feature>
<organism evidence="2 3">
    <name type="scientific">Comamonas avium</name>
    <dbReference type="NCBI Taxonomy" id="2762231"/>
    <lineage>
        <taxon>Bacteria</taxon>
        <taxon>Pseudomonadati</taxon>
        <taxon>Pseudomonadota</taxon>
        <taxon>Betaproteobacteria</taxon>
        <taxon>Burkholderiales</taxon>
        <taxon>Comamonadaceae</taxon>
        <taxon>Comamonas</taxon>
    </lineage>
</organism>
<dbReference type="Proteomes" id="UP000634919">
    <property type="component" value="Unassembled WGS sequence"/>
</dbReference>
<gene>
    <name evidence="2" type="ORF">H9646_13645</name>
</gene>